<sequence>MTRRGLTLALAISLSAATGSGLAHADTCQTMATGSYTIDGVYGQIPNVRMGGSRTIDNTLHLNAPDQGSAGFEMTVIPTSQQGGYTPGPAPSVRLSVDGGPSHSFSFSWRPGLAGNLSTWNSDRVEFGGLSRGDHVLHETLSMPAGTPDGTYELGAEAYLGPCAMISPTKLGPVSYWFTGGDPAHTPTPAPGGGTTRKPSPPATASPSSTRRATATATPRPSSQATATSAPEPDPLTDSPSPSPSPSPAVSDSPSPSPSPTPSSSPTPSPVDSPTAAGSPTAVPLAASPAAHGSSALPWLLGTLLVAAIAVGGVLALRRRRAAGGPADMTGDAAEATAAGPEPTEPTEPAPDTDTD</sequence>
<dbReference type="EMBL" id="BAAALF010000201">
    <property type="protein sequence ID" value="GAA1269496.1"/>
    <property type="molecule type" value="Genomic_DNA"/>
</dbReference>
<feature type="signal peptide" evidence="3">
    <location>
        <begin position="1"/>
        <end position="25"/>
    </location>
</feature>
<keyword evidence="2" id="KW-0472">Membrane</keyword>
<protein>
    <recommendedName>
        <fullName evidence="6">LPXTG-motif cell wall-anchored protein</fullName>
    </recommendedName>
</protein>
<feature type="compositionally biased region" description="Low complexity" evidence="1">
    <location>
        <begin position="205"/>
        <end position="240"/>
    </location>
</feature>
<feature type="compositionally biased region" description="Pro residues" evidence="1">
    <location>
        <begin position="255"/>
        <end position="271"/>
    </location>
</feature>
<feature type="compositionally biased region" description="Low complexity" evidence="1">
    <location>
        <begin position="330"/>
        <end position="342"/>
    </location>
</feature>
<evidence type="ECO:0000313" key="4">
    <source>
        <dbReference type="EMBL" id="GAA1269496.1"/>
    </source>
</evidence>
<evidence type="ECO:0000256" key="2">
    <source>
        <dbReference type="SAM" id="Phobius"/>
    </source>
</evidence>
<proteinExistence type="predicted"/>
<reference evidence="5" key="1">
    <citation type="journal article" date="2019" name="Int. J. Syst. Evol. Microbiol.">
        <title>The Global Catalogue of Microorganisms (GCM) 10K type strain sequencing project: providing services to taxonomists for standard genome sequencing and annotation.</title>
        <authorList>
            <consortium name="The Broad Institute Genomics Platform"/>
            <consortium name="The Broad Institute Genome Sequencing Center for Infectious Disease"/>
            <person name="Wu L."/>
            <person name="Ma J."/>
        </authorList>
    </citation>
    <scope>NUCLEOTIDE SEQUENCE [LARGE SCALE GENOMIC DNA]</scope>
    <source>
        <strain evidence="5">JCM 13004</strain>
    </source>
</reference>
<gene>
    <name evidence="4" type="ORF">GCM10009665_67470</name>
</gene>
<evidence type="ECO:0000313" key="5">
    <source>
        <dbReference type="Proteomes" id="UP001500037"/>
    </source>
</evidence>
<organism evidence="4 5">
    <name type="scientific">Kitasatospora nipponensis</name>
    <dbReference type="NCBI Taxonomy" id="258049"/>
    <lineage>
        <taxon>Bacteria</taxon>
        <taxon>Bacillati</taxon>
        <taxon>Actinomycetota</taxon>
        <taxon>Actinomycetes</taxon>
        <taxon>Kitasatosporales</taxon>
        <taxon>Streptomycetaceae</taxon>
        <taxon>Kitasatospora</taxon>
    </lineage>
</organism>
<name>A0ABP4HLV2_9ACTN</name>
<keyword evidence="5" id="KW-1185">Reference proteome</keyword>
<dbReference type="Proteomes" id="UP001500037">
    <property type="component" value="Unassembled WGS sequence"/>
</dbReference>
<feature type="chain" id="PRO_5045785602" description="LPXTG-motif cell wall-anchored protein" evidence="3">
    <location>
        <begin position="26"/>
        <end position="356"/>
    </location>
</feature>
<keyword evidence="2" id="KW-1133">Transmembrane helix</keyword>
<keyword evidence="3" id="KW-0732">Signal</keyword>
<keyword evidence="2" id="KW-0812">Transmembrane</keyword>
<evidence type="ECO:0000256" key="1">
    <source>
        <dbReference type="SAM" id="MobiDB-lite"/>
    </source>
</evidence>
<accession>A0ABP4HLV2</accession>
<feature type="region of interest" description="Disordered" evidence="1">
    <location>
        <begin position="182"/>
        <end position="291"/>
    </location>
</feature>
<evidence type="ECO:0000256" key="3">
    <source>
        <dbReference type="SAM" id="SignalP"/>
    </source>
</evidence>
<evidence type="ECO:0008006" key="6">
    <source>
        <dbReference type="Google" id="ProtNLM"/>
    </source>
</evidence>
<feature type="region of interest" description="Disordered" evidence="1">
    <location>
        <begin position="321"/>
        <end position="356"/>
    </location>
</feature>
<feature type="transmembrane region" description="Helical" evidence="2">
    <location>
        <begin position="296"/>
        <end position="317"/>
    </location>
</feature>
<dbReference type="RefSeq" id="WP_344445976.1">
    <property type="nucleotide sequence ID" value="NZ_BAAALF010000201.1"/>
</dbReference>
<comment type="caution">
    <text evidence="4">The sequence shown here is derived from an EMBL/GenBank/DDBJ whole genome shotgun (WGS) entry which is preliminary data.</text>
</comment>